<keyword evidence="4" id="KW-1185">Reference proteome</keyword>
<dbReference type="Gene3D" id="2.60.40.10">
    <property type="entry name" value="Immunoglobulins"/>
    <property type="match status" value="1"/>
</dbReference>
<dbReference type="PROSITE" id="PS50093">
    <property type="entry name" value="PKD"/>
    <property type="match status" value="1"/>
</dbReference>
<evidence type="ECO:0000259" key="2">
    <source>
        <dbReference type="PROSITE" id="PS50093"/>
    </source>
</evidence>
<sequence>MTSSVAAKEIRSSSFAVLIITILVAQLLLVPTYPAAAEEPQGGFTGGMVGSENRKESSSPSDETGRNTPKELTAAIDDPMPTVTYTYERVCTQGRLNNLDPALCVTLNAACDAEPDGQLVEWIAIDSSTSPPSETRTGDRSCLYPGSPAPEPPNGGEAAEPAVVITLEDFQSQPIIAAAVVSEPNNFGLLGGHNNFWADVDEQEFAFDTLGDQVLIRAWPVAYDWNYGDGATKTTQTAGNPVPEADWLLVETPTSHVYGATGDYNLVLTTRFNGDYSVNGGPWIPIAGQAAVQSEPHLVSIWRSDNRLVDGTCAENPSAWGC</sequence>
<dbReference type="InterPro" id="IPR013783">
    <property type="entry name" value="Ig-like_fold"/>
</dbReference>
<organism evidence="3 4">
    <name type="scientific">Arthrobacter subterraneus</name>
    <dbReference type="NCBI Taxonomy" id="335973"/>
    <lineage>
        <taxon>Bacteria</taxon>
        <taxon>Bacillati</taxon>
        <taxon>Actinomycetota</taxon>
        <taxon>Actinomycetes</taxon>
        <taxon>Micrococcales</taxon>
        <taxon>Micrococcaceae</taxon>
        <taxon>Arthrobacter</taxon>
    </lineage>
</organism>
<dbReference type="Proteomes" id="UP000199258">
    <property type="component" value="Unassembled WGS sequence"/>
</dbReference>
<protein>
    <recommendedName>
        <fullName evidence="2">PKD domain-containing protein</fullName>
    </recommendedName>
</protein>
<feature type="compositionally biased region" description="Basic and acidic residues" evidence="1">
    <location>
        <begin position="52"/>
        <end position="69"/>
    </location>
</feature>
<feature type="region of interest" description="Disordered" evidence="1">
    <location>
        <begin position="39"/>
        <end position="76"/>
    </location>
</feature>
<dbReference type="GO" id="GO:0005975">
    <property type="term" value="P:carbohydrate metabolic process"/>
    <property type="evidence" value="ECO:0007669"/>
    <property type="project" value="UniProtKB-ARBA"/>
</dbReference>
<accession>A0A1G8NIG2</accession>
<reference evidence="3 4" key="1">
    <citation type="submission" date="2016-10" db="EMBL/GenBank/DDBJ databases">
        <authorList>
            <person name="de Groot N.N."/>
        </authorList>
    </citation>
    <scope>NUCLEOTIDE SEQUENCE [LARGE SCALE GENOMIC DNA]</scope>
    <source>
        <strain evidence="3 4">NP_1H</strain>
    </source>
</reference>
<feature type="domain" description="PKD" evidence="2">
    <location>
        <begin position="220"/>
        <end position="269"/>
    </location>
</feature>
<dbReference type="AlphaFoldDB" id="A0A1G8NIG2"/>
<evidence type="ECO:0000256" key="1">
    <source>
        <dbReference type="SAM" id="MobiDB-lite"/>
    </source>
</evidence>
<dbReference type="STRING" id="335973.SAMN04488693_12410"/>
<evidence type="ECO:0000313" key="4">
    <source>
        <dbReference type="Proteomes" id="UP000199258"/>
    </source>
</evidence>
<gene>
    <name evidence="3" type="ORF">SAMN04488693_12410</name>
</gene>
<dbReference type="InterPro" id="IPR000601">
    <property type="entry name" value="PKD_dom"/>
</dbReference>
<name>A0A1G8NIG2_9MICC</name>
<evidence type="ECO:0000313" key="3">
    <source>
        <dbReference type="EMBL" id="SDI80029.1"/>
    </source>
</evidence>
<proteinExistence type="predicted"/>
<dbReference type="EMBL" id="FNDT01000024">
    <property type="protein sequence ID" value="SDI80029.1"/>
    <property type="molecule type" value="Genomic_DNA"/>
</dbReference>
<feature type="region of interest" description="Disordered" evidence="1">
    <location>
        <begin position="127"/>
        <end position="157"/>
    </location>
</feature>